<name>A0A242K5T3_9ENTE</name>
<dbReference type="EMBL" id="NGMM01000003">
    <property type="protein sequence ID" value="OTP15682.1"/>
    <property type="molecule type" value="Genomic_DNA"/>
</dbReference>
<feature type="compositionally biased region" description="Polar residues" evidence="1">
    <location>
        <begin position="46"/>
        <end position="55"/>
    </location>
</feature>
<reference evidence="3" key="2">
    <citation type="submission" date="2017-05" db="EMBL/GenBank/DDBJ databases">
        <authorList>
            <consortium name="The Broad Institute Genomics Platform"/>
            <consortium name="The Broad Institute Genomic Center for Infectious Diseases"/>
            <person name="Earl A."/>
            <person name="Manson A."/>
            <person name="Schwartman J."/>
            <person name="Gilmore M."/>
            <person name="Abouelleil A."/>
            <person name="Cao P."/>
            <person name="Chapman S."/>
            <person name="Cusick C."/>
            <person name="Shea T."/>
            <person name="Young S."/>
            <person name="Neafsey D."/>
            <person name="Nusbaum C."/>
            <person name="Birren B."/>
        </authorList>
    </citation>
    <scope>NUCLEOTIDE SEQUENCE</scope>
    <source>
        <strain evidence="3">9E7_DIV0242</strain>
    </source>
</reference>
<dbReference type="PROSITE" id="PS51257">
    <property type="entry name" value="PROKAR_LIPOPROTEIN"/>
    <property type="match status" value="1"/>
</dbReference>
<dbReference type="Proteomes" id="UP000195141">
    <property type="component" value="Chromosome"/>
</dbReference>
<proteinExistence type="predicted"/>
<evidence type="ECO:0000313" key="2">
    <source>
        <dbReference type="EMBL" id="OTP15682.1"/>
    </source>
</evidence>
<gene>
    <name evidence="2" type="ORF">A5888_001896</name>
    <name evidence="3" type="ORF">A5888_003768</name>
</gene>
<organism evidence="2">
    <name type="scientific">Candidatus Enterococcus clewellii</name>
    <dbReference type="NCBI Taxonomy" id="1834193"/>
    <lineage>
        <taxon>Bacteria</taxon>
        <taxon>Bacillati</taxon>
        <taxon>Bacillota</taxon>
        <taxon>Bacilli</taxon>
        <taxon>Lactobacillales</taxon>
        <taxon>Enterococcaceae</taxon>
        <taxon>Enterococcus</taxon>
    </lineage>
</organism>
<protein>
    <recommendedName>
        <fullName evidence="5">Lipoprotein</fullName>
    </recommendedName>
</protein>
<evidence type="ECO:0000313" key="3">
    <source>
        <dbReference type="EMBL" id="WYJ91995.1"/>
    </source>
</evidence>
<dbReference type="EMBL" id="CP147247">
    <property type="protein sequence ID" value="WYJ91995.1"/>
    <property type="molecule type" value="Genomic_DNA"/>
</dbReference>
<keyword evidence="4" id="KW-1185">Reference proteome</keyword>
<evidence type="ECO:0000256" key="1">
    <source>
        <dbReference type="SAM" id="MobiDB-lite"/>
    </source>
</evidence>
<feature type="region of interest" description="Disordered" evidence="1">
    <location>
        <begin position="38"/>
        <end position="59"/>
    </location>
</feature>
<dbReference type="AlphaFoldDB" id="A0A242K5T3"/>
<evidence type="ECO:0000313" key="4">
    <source>
        <dbReference type="Proteomes" id="UP000195141"/>
    </source>
</evidence>
<accession>A0A242K5T3</accession>
<sequence length="151" mass="16737">MLKKSWMLLSIFMITLILLGCQKSDTLNDQTVKSTIEPSTGKIMKSDQTSPSHSIGSEDFSDIPAGSLSEDDPVFDYVEDNVFIGEVLEAEKSETVLVKVKISDSFQECYIPIHDAVEVKKGQVIKIKTNGIVLETFPATFAEVYSVEVIR</sequence>
<reference evidence="3" key="3">
    <citation type="submission" date="2024-03" db="EMBL/GenBank/DDBJ databases">
        <title>The Genome Sequence of Enterococcus sp. DIV0242b.</title>
        <authorList>
            <consortium name="The Broad Institute Genomics Platform"/>
            <consortium name="The Broad Institute Microbial Omics Core"/>
            <consortium name="The Broad Institute Genomic Center for Infectious Diseases"/>
            <person name="Earl A."/>
            <person name="Manson A."/>
            <person name="Gilmore M."/>
            <person name="Schwartman J."/>
            <person name="Shea T."/>
            <person name="Abouelleil A."/>
            <person name="Cao P."/>
            <person name="Chapman S."/>
            <person name="Cusick C."/>
            <person name="Young S."/>
            <person name="Neafsey D."/>
            <person name="Nusbaum C."/>
            <person name="Birren B."/>
        </authorList>
    </citation>
    <scope>NUCLEOTIDE SEQUENCE</scope>
    <source>
        <strain evidence="3">9E7_DIV0242</strain>
    </source>
</reference>
<reference evidence="2" key="1">
    <citation type="submission" date="2017-05" db="EMBL/GenBank/DDBJ databases">
        <title>The Genome Sequence of Enterococcus sp. 9E7_DIV0242.</title>
        <authorList>
            <consortium name="The Broad Institute Genomics Platform"/>
            <consortium name="The Broad Institute Genomic Center for Infectious Diseases"/>
            <person name="Earl A."/>
            <person name="Manson A."/>
            <person name="Schwartman J."/>
            <person name="Gilmore M."/>
            <person name="Abouelleil A."/>
            <person name="Cao P."/>
            <person name="Chapman S."/>
            <person name="Cusick C."/>
            <person name="Shea T."/>
            <person name="Young S."/>
            <person name="Neafsey D."/>
            <person name="Nusbaum C."/>
            <person name="Birren B."/>
        </authorList>
    </citation>
    <scope>NUCLEOTIDE SEQUENCE [LARGE SCALE GENOMIC DNA]</scope>
    <source>
        <strain evidence="2">9E7_DIV0242</strain>
    </source>
</reference>
<evidence type="ECO:0008006" key="5">
    <source>
        <dbReference type="Google" id="ProtNLM"/>
    </source>
</evidence>